<dbReference type="GeneID" id="30981855"/>
<proteinExistence type="predicted"/>
<organism evidence="1 2">
    <name type="scientific">Suhomyces tanzawaensis NRRL Y-17324</name>
    <dbReference type="NCBI Taxonomy" id="984487"/>
    <lineage>
        <taxon>Eukaryota</taxon>
        <taxon>Fungi</taxon>
        <taxon>Dikarya</taxon>
        <taxon>Ascomycota</taxon>
        <taxon>Saccharomycotina</taxon>
        <taxon>Pichiomycetes</taxon>
        <taxon>Debaryomycetaceae</taxon>
        <taxon>Suhomyces</taxon>
    </lineage>
</organism>
<dbReference type="EMBL" id="KV453912">
    <property type="protein sequence ID" value="ODV79312.1"/>
    <property type="molecule type" value="Genomic_DNA"/>
</dbReference>
<accession>A0A1E4SIQ4</accession>
<dbReference type="RefSeq" id="XP_020064434.1">
    <property type="nucleotide sequence ID" value="XM_020207718.1"/>
</dbReference>
<gene>
    <name evidence="1" type="ORF">CANTADRAFT_26276</name>
</gene>
<evidence type="ECO:0000313" key="1">
    <source>
        <dbReference type="EMBL" id="ODV79312.1"/>
    </source>
</evidence>
<keyword evidence="2" id="KW-1185">Reference proteome</keyword>
<reference evidence="2" key="1">
    <citation type="submission" date="2016-05" db="EMBL/GenBank/DDBJ databases">
        <title>Comparative genomics of biotechnologically important yeasts.</title>
        <authorList>
            <consortium name="DOE Joint Genome Institute"/>
            <person name="Riley R."/>
            <person name="Haridas S."/>
            <person name="Wolfe K.H."/>
            <person name="Lopes M.R."/>
            <person name="Hittinger C.T."/>
            <person name="Goker M."/>
            <person name="Salamov A."/>
            <person name="Wisecaver J."/>
            <person name="Long T.M."/>
            <person name="Aerts A.L."/>
            <person name="Barry K."/>
            <person name="Choi C."/>
            <person name="Clum A."/>
            <person name="Coughlan A.Y."/>
            <person name="Deshpande S."/>
            <person name="Douglass A.P."/>
            <person name="Hanson S.J."/>
            <person name="Klenk H.-P."/>
            <person name="Labutti K."/>
            <person name="Lapidus A."/>
            <person name="Lindquist E."/>
            <person name="Lipzen A."/>
            <person name="Meier-Kolthoff J.P."/>
            <person name="Ohm R.A."/>
            <person name="Otillar R.P."/>
            <person name="Pangilinan J."/>
            <person name="Peng Y."/>
            <person name="Rokas A."/>
            <person name="Rosa C.A."/>
            <person name="Scheuner C."/>
            <person name="Sibirny A.A."/>
            <person name="Slot J.C."/>
            <person name="Stielow J.B."/>
            <person name="Sun H."/>
            <person name="Kurtzman C.P."/>
            <person name="Blackwell M."/>
            <person name="Grigoriev I.V."/>
            <person name="Jeffries T.W."/>
        </authorList>
    </citation>
    <scope>NUCLEOTIDE SEQUENCE [LARGE SCALE GENOMIC DNA]</scope>
    <source>
        <strain evidence="2">NRRL Y-17324</strain>
    </source>
</reference>
<sequence length="55" mass="6258">MARLAPILGENMQSPAELPEQTYEMHFDASRDSTCFRFLTVSCKLAINFSVELTF</sequence>
<name>A0A1E4SIQ4_9ASCO</name>
<dbReference type="AlphaFoldDB" id="A0A1E4SIQ4"/>
<dbReference type="Proteomes" id="UP000094285">
    <property type="component" value="Unassembled WGS sequence"/>
</dbReference>
<evidence type="ECO:0000313" key="2">
    <source>
        <dbReference type="Proteomes" id="UP000094285"/>
    </source>
</evidence>
<protein>
    <submittedName>
        <fullName evidence="1">Uncharacterized protein</fullName>
    </submittedName>
</protein>